<sequence>MTEVDKAVERIRVTGAYRLLVIGYRCLPLGAVVMGVAIGVVALWALKPPLVFVPFVIALGTVFIGVASVWAGLLALYTRRLMPRGGTNRHKALMRALRQDVTAPVRRRR</sequence>
<dbReference type="AlphaFoldDB" id="A0A1N6QBQ0"/>
<keyword evidence="3" id="KW-1185">Reference proteome</keyword>
<evidence type="ECO:0000256" key="1">
    <source>
        <dbReference type="SAM" id="Phobius"/>
    </source>
</evidence>
<dbReference type="RefSeq" id="WP_076466693.1">
    <property type="nucleotide sequence ID" value="NZ_FTNF01000001.1"/>
</dbReference>
<keyword evidence="1" id="KW-1133">Transmembrane helix</keyword>
<protein>
    <submittedName>
        <fullName evidence="2">Uncharacterized protein</fullName>
    </submittedName>
</protein>
<organism evidence="2 3">
    <name type="scientific">Micromonospora avicenniae</name>
    <dbReference type="NCBI Taxonomy" id="1198245"/>
    <lineage>
        <taxon>Bacteria</taxon>
        <taxon>Bacillati</taxon>
        <taxon>Actinomycetota</taxon>
        <taxon>Actinomycetes</taxon>
        <taxon>Micromonosporales</taxon>
        <taxon>Micromonosporaceae</taxon>
        <taxon>Micromonospora</taxon>
    </lineage>
</organism>
<proteinExistence type="predicted"/>
<name>A0A1N6QBQ0_9ACTN</name>
<gene>
    <name evidence="2" type="ORF">SAMN05444858_101261</name>
</gene>
<evidence type="ECO:0000313" key="2">
    <source>
        <dbReference type="EMBL" id="SIQ13846.1"/>
    </source>
</evidence>
<keyword evidence="1" id="KW-0812">Transmembrane</keyword>
<dbReference type="EMBL" id="FTNF01000001">
    <property type="protein sequence ID" value="SIQ13846.1"/>
    <property type="molecule type" value="Genomic_DNA"/>
</dbReference>
<feature type="transmembrane region" description="Helical" evidence="1">
    <location>
        <begin position="21"/>
        <end position="46"/>
    </location>
</feature>
<keyword evidence="1" id="KW-0472">Membrane</keyword>
<feature type="transmembrane region" description="Helical" evidence="1">
    <location>
        <begin position="52"/>
        <end position="77"/>
    </location>
</feature>
<reference evidence="2 3" key="1">
    <citation type="submission" date="2017-01" db="EMBL/GenBank/DDBJ databases">
        <authorList>
            <person name="Mah S.A."/>
            <person name="Swanson W.J."/>
            <person name="Moy G.W."/>
            <person name="Vacquier V.D."/>
        </authorList>
    </citation>
    <scope>NUCLEOTIDE SEQUENCE [LARGE SCALE GENOMIC DNA]</scope>
    <source>
        <strain evidence="2 3">DSM 45758</strain>
    </source>
</reference>
<evidence type="ECO:0000313" key="3">
    <source>
        <dbReference type="Proteomes" id="UP000186004"/>
    </source>
</evidence>
<dbReference type="OrthoDB" id="3391886at2"/>
<dbReference type="Proteomes" id="UP000186004">
    <property type="component" value="Unassembled WGS sequence"/>
</dbReference>
<accession>A0A1N6QBQ0</accession>